<accession>A0A6J7KIG5</accession>
<dbReference type="EMBL" id="CAFBMK010000376">
    <property type="protein sequence ID" value="CAB4954072.1"/>
    <property type="molecule type" value="Genomic_DNA"/>
</dbReference>
<reference evidence="2" key="1">
    <citation type="submission" date="2020-05" db="EMBL/GenBank/DDBJ databases">
        <authorList>
            <person name="Chiriac C."/>
            <person name="Salcher M."/>
            <person name="Ghai R."/>
            <person name="Kavagutti S V."/>
        </authorList>
    </citation>
    <scope>NUCLEOTIDE SEQUENCE</scope>
</reference>
<protein>
    <submittedName>
        <fullName evidence="2">Unannotated protein</fullName>
    </submittedName>
</protein>
<feature type="region of interest" description="Disordered" evidence="1">
    <location>
        <begin position="31"/>
        <end position="54"/>
    </location>
</feature>
<dbReference type="AlphaFoldDB" id="A0A6J7KIG5"/>
<organism evidence="2">
    <name type="scientific">freshwater metagenome</name>
    <dbReference type="NCBI Taxonomy" id="449393"/>
    <lineage>
        <taxon>unclassified sequences</taxon>
        <taxon>metagenomes</taxon>
        <taxon>ecological metagenomes</taxon>
    </lineage>
</organism>
<evidence type="ECO:0000313" key="2">
    <source>
        <dbReference type="EMBL" id="CAB4954072.1"/>
    </source>
</evidence>
<evidence type="ECO:0000256" key="1">
    <source>
        <dbReference type="SAM" id="MobiDB-lite"/>
    </source>
</evidence>
<proteinExistence type="predicted"/>
<gene>
    <name evidence="2" type="ORF">UFOPK3564_03658</name>
</gene>
<sequence>MLVEFVPLSATYFAGSTPNALMPCRTAAVAGAVERRRSDPPKPPSGFARRPKAS</sequence>
<name>A0A6J7KIG5_9ZZZZ</name>